<proteinExistence type="inferred from homology"/>
<dbReference type="PANTHER" id="PTHR30041">
    <property type="entry name" value="ARSENATE REDUCTASE"/>
    <property type="match status" value="1"/>
</dbReference>
<evidence type="ECO:0000313" key="4">
    <source>
        <dbReference type="Proteomes" id="UP000683507"/>
    </source>
</evidence>
<dbReference type="PROSITE" id="PS51353">
    <property type="entry name" value="ARSC"/>
    <property type="match status" value="1"/>
</dbReference>
<dbReference type="InterPro" id="IPR006660">
    <property type="entry name" value="Arsenate_reductase-like"/>
</dbReference>
<organism evidence="3 4">
    <name type="scientific">Parvicella tangerina</name>
    <dbReference type="NCBI Taxonomy" id="2829795"/>
    <lineage>
        <taxon>Bacteria</taxon>
        <taxon>Pseudomonadati</taxon>
        <taxon>Bacteroidota</taxon>
        <taxon>Flavobacteriia</taxon>
        <taxon>Flavobacteriales</taxon>
        <taxon>Parvicellaceae</taxon>
        <taxon>Parvicella</taxon>
    </lineage>
</organism>
<protein>
    <recommendedName>
        <fullName evidence="5">Arsenate reductase (Glutaredoxin)</fullName>
    </recommendedName>
</protein>
<dbReference type="Gene3D" id="3.40.30.10">
    <property type="entry name" value="Glutaredoxin"/>
    <property type="match status" value="1"/>
</dbReference>
<sequence>MGVEFETRLYLKEPFSENELKTVIHKLGISPKELLRTKETIFKENFKDKDLSDQEIMQAMLDHPKLIERPIVVNNDRAVIGRPPSSIKDIF</sequence>
<reference evidence="3" key="1">
    <citation type="submission" date="2021-04" db="EMBL/GenBank/DDBJ databases">
        <authorList>
            <person name="Rodrigo-Torres L."/>
            <person name="Arahal R. D."/>
            <person name="Lucena T."/>
        </authorList>
    </citation>
    <scope>NUCLEOTIDE SEQUENCE</scope>
    <source>
        <strain evidence="3">AS29M-1</strain>
    </source>
</reference>
<evidence type="ECO:0000313" key="3">
    <source>
        <dbReference type="EMBL" id="CAG5078082.1"/>
    </source>
</evidence>
<gene>
    <name evidence="3" type="primary">yfgD</name>
    <name evidence="3" type="ORF">CRYO30217_00569</name>
</gene>
<dbReference type="EMBL" id="OU015584">
    <property type="protein sequence ID" value="CAG5078082.1"/>
    <property type="molecule type" value="Genomic_DNA"/>
</dbReference>
<comment type="similarity">
    <text evidence="1 2">Belongs to the ArsC family.</text>
</comment>
<evidence type="ECO:0008006" key="5">
    <source>
        <dbReference type="Google" id="ProtNLM"/>
    </source>
</evidence>
<evidence type="ECO:0000256" key="1">
    <source>
        <dbReference type="ARBA" id="ARBA00007198"/>
    </source>
</evidence>
<name>A0A916NFB0_9FLAO</name>
<dbReference type="KEGG" id="ptan:CRYO30217_00569"/>
<dbReference type="Proteomes" id="UP000683507">
    <property type="component" value="Chromosome"/>
</dbReference>
<evidence type="ECO:0000256" key="2">
    <source>
        <dbReference type="PROSITE-ProRule" id="PRU01282"/>
    </source>
</evidence>
<dbReference type="SUPFAM" id="SSF52833">
    <property type="entry name" value="Thioredoxin-like"/>
    <property type="match status" value="1"/>
</dbReference>
<dbReference type="InterPro" id="IPR036249">
    <property type="entry name" value="Thioredoxin-like_sf"/>
</dbReference>
<dbReference type="AlphaFoldDB" id="A0A916NFB0"/>
<dbReference type="PANTHER" id="PTHR30041:SF4">
    <property type="entry name" value="ARSENATE REDUCTASE"/>
    <property type="match status" value="1"/>
</dbReference>
<keyword evidence="4" id="KW-1185">Reference proteome</keyword>
<accession>A0A916NFB0</accession>
<dbReference type="Pfam" id="PF03960">
    <property type="entry name" value="ArsC"/>
    <property type="match status" value="1"/>
</dbReference>